<dbReference type="AlphaFoldDB" id="A0A0K2TTK0"/>
<protein>
    <submittedName>
        <fullName evidence="1">Uncharacterized protein</fullName>
    </submittedName>
</protein>
<accession>A0A0K2TTK0</accession>
<proteinExistence type="predicted"/>
<name>A0A0K2TTK0_LEPSM</name>
<organism evidence="1">
    <name type="scientific">Lepeophtheirus salmonis</name>
    <name type="common">Salmon louse</name>
    <name type="synonym">Caligus salmonis</name>
    <dbReference type="NCBI Taxonomy" id="72036"/>
    <lineage>
        <taxon>Eukaryota</taxon>
        <taxon>Metazoa</taxon>
        <taxon>Ecdysozoa</taxon>
        <taxon>Arthropoda</taxon>
        <taxon>Crustacea</taxon>
        <taxon>Multicrustacea</taxon>
        <taxon>Hexanauplia</taxon>
        <taxon>Copepoda</taxon>
        <taxon>Siphonostomatoida</taxon>
        <taxon>Caligidae</taxon>
        <taxon>Lepeophtheirus</taxon>
    </lineage>
</organism>
<evidence type="ECO:0000313" key="1">
    <source>
        <dbReference type="EMBL" id="CDW28741.1"/>
    </source>
</evidence>
<dbReference type="EMBL" id="HACA01011380">
    <property type="protein sequence ID" value="CDW28741.1"/>
    <property type="molecule type" value="Transcribed_RNA"/>
</dbReference>
<sequence length="59" mass="6472">MGSRDTSPDSITFDSPTNQHVDLKEFIDIMSRGGVDSILPSLPLLSLCSLHVLLHQSYS</sequence>
<reference evidence="1" key="1">
    <citation type="submission" date="2014-05" db="EMBL/GenBank/DDBJ databases">
        <authorList>
            <person name="Chronopoulou M."/>
        </authorList>
    </citation>
    <scope>NUCLEOTIDE SEQUENCE</scope>
    <source>
        <tissue evidence="1">Whole organism</tissue>
    </source>
</reference>